<evidence type="ECO:0000256" key="9">
    <source>
        <dbReference type="ARBA" id="ARBA00047899"/>
    </source>
</evidence>
<dbReference type="GO" id="GO:0005829">
    <property type="term" value="C:cytosol"/>
    <property type="evidence" value="ECO:0007669"/>
    <property type="project" value="TreeGrafter"/>
</dbReference>
<dbReference type="EMBL" id="QNGE01004819">
    <property type="protein sequence ID" value="KAA3672511.1"/>
    <property type="molecule type" value="Genomic_DNA"/>
</dbReference>
<comment type="caution">
    <text evidence="12">The sequence shown here is derived from an EMBL/GenBank/DDBJ whole genome shotgun (WGS) entry which is preliminary data.</text>
</comment>
<dbReference type="Gene3D" id="3.30.200.20">
    <property type="entry name" value="Phosphorylase Kinase, domain 1"/>
    <property type="match status" value="1"/>
</dbReference>
<keyword evidence="6" id="KW-0547">Nucleotide-binding</keyword>
<evidence type="ECO:0000256" key="2">
    <source>
        <dbReference type="ARBA" id="ARBA00012513"/>
    </source>
</evidence>
<dbReference type="GO" id="GO:0005634">
    <property type="term" value="C:nucleus"/>
    <property type="evidence" value="ECO:0007669"/>
    <property type="project" value="TreeGrafter"/>
</dbReference>
<protein>
    <recommendedName>
        <fullName evidence="2">non-specific serine/threonine protein kinase</fullName>
        <ecNumber evidence="2">2.7.11.1</ecNumber>
    </recommendedName>
</protein>
<dbReference type="Gene3D" id="1.10.510.10">
    <property type="entry name" value="Transferase(Phosphotransferase) domain 1"/>
    <property type="match status" value="1"/>
</dbReference>
<comment type="catalytic activity">
    <reaction evidence="9">
        <text>L-threonyl-[protein] + ATP = O-phospho-L-threonyl-[protein] + ADP + H(+)</text>
        <dbReference type="Rhea" id="RHEA:46608"/>
        <dbReference type="Rhea" id="RHEA-COMP:11060"/>
        <dbReference type="Rhea" id="RHEA-COMP:11605"/>
        <dbReference type="ChEBI" id="CHEBI:15378"/>
        <dbReference type="ChEBI" id="CHEBI:30013"/>
        <dbReference type="ChEBI" id="CHEBI:30616"/>
        <dbReference type="ChEBI" id="CHEBI:61977"/>
        <dbReference type="ChEBI" id="CHEBI:456216"/>
        <dbReference type="EC" id="2.7.11.1"/>
    </reaction>
</comment>
<evidence type="ECO:0000256" key="10">
    <source>
        <dbReference type="ARBA" id="ARBA00048679"/>
    </source>
</evidence>
<evidence type="ECO:0000313" key="13">
    <source>
        <dbReference type="Proteomes" id="UP000324629"/>
    </source>
</evidence>
<evidence type="ECO:0000256" key="4">
    <source>
        <dbReference type="ARBA" id="ARBA00022679"/>
    </source>
</evidence>
<dbReference type="FunFam" id="3.30.200.20:FF:000201">
    <property type="entry name" value="TP53-regulating kinase isoform X1"/>
    <property type="match status" value="1"/>
</dbReference>
<dbReference type="PANTHER" id="PTHR12209">
    <property type="entry name" value="NON-SPECIFIC SERINE/THREONINE PROTEIN KINASE"/>
    <property type="match status" value="1"/>
</dbReference>
<dbReference type="EC" id="2.7.11.1" evidence="2"/>
<dbReference type="PROSITE" id="PS00109">
    <property type="entry name" value="PROTEIN_KINASE_TYR"/>
    <property type="match status" value="1"/>
</dbReference>
<keyword evidence="4" id="KW-0808">Transferase</keyword>
<dbReference type="GO" id="GO:0004674">
    <property type="term" value="F:protein serine/threonine kinase activity"/>
    <property type="evidence" value="ECO:0007669"/>
    <property type="project" value="UniProtKB-KW"/>
</dbReference>
<evidence type="ECO:0000313" key="12">
    <source>
        <dbReference type="EMBL" id="KAA3672511.1"/>
    </source>
</evidence>
<evidence type="ECO:0000256" key="8">
    <source>
        <dbReference type="ARBA" id="ARBA00022840"/>
    </source>
</evidence>
<accession>A0A5J4NA88</accession>
<proteinExistence type="inferred from homology"/>
<comment type="similarity">
    <text evidence="1">Belongs to the protein kinase superfamily. BUD32 family.</text>
</comment>
<keyword evidence="5" id="KW-0819">tRNA processing</keyword>
<dbReference type="Proteomes" id="UP000324629">
    <property type="component" value="Unassembled WGS sequence"/>
</dbReference>
<dbReference type="PANTHER" id="PTHR12209:SF0">
    <property type="entry name" value="EKC_KEOPS COMPLEX SUBUNIT TP53RK"/>
    <property type="match status" value="1"/>
</dbReference>
<sequence>MNNSEATTDTGGEFLLYQSLKSTPSGTLIHQGAEARLYVTELYTSSTPRKCIVKERFVKRYRHPSLDSSLSIQRMRAEVRQLVHCRKLGIDVPPVLLVDVPSRRLWLGMIGPDALTLHDWFNQLADQLICEPDEQGDTLNKVLRSRLGTRLQQLINSLGRLLARLHANHIVHGDLTLANILVRKPTEAEEAGLAEPCLALVDFGLSSTLSHSSLLRLPEEKAVDLYVFERALINAINHRFLSLIAGDFPQFDSPENLMNCVLDAYRVHYPSQATSLRRESGGDDGLGHSKELLQTEVQINISKLDEVRLRGRKRLMVG</sequence>
<evidence type="ECO:0000256" key="3">
    <source>
        <dbReference type="ARBA" id="ARBA00022527"/>
    </source>
</evidence>
<evidence type="ECO:0000256" key="7">
    <source>
        <dbReference type="ARBA" id="ARBA00022777"/>
    </source>
</evidence>
<dbReference type="AlphaFoldDB" id="A0A5J4NA88"/>
<dbReference type="SUPFAM" id="SSF56112">
    <property type="entry name" value="Protein kinase-like (PK-like)"/>
    <property type="match status" value="1"/>
</dbReference>
<dbReference type="Pfam" id="PF06293">
    <property type="entry name" value="Kdo"/>
    <property type="match status" value="1"/>
</dbReference>
<evidence type="ECO:0000259" key="11">
    <source>
        <dbReference type="PROSITE" id="PS50011"/>
    </source>
</evidence>
<dbReference type="GO" id="GO:0000408">
    <property type="term" value="C:EKC/KEOPS complex"/>
    <property type="evidence" value="ECO:0007669"/>
    <property type="project" value="TreeGrafter"/>
</dbReference>
<keyword evidence="8" id="KW-0067">ATP-binding</keyword>
<reference evidence="12 13" key="1">
    <citation type="journal article" date="2019" name="Gigascience">
        <title>Whole-genome sequence of the oriental lung fluke Paragonimus westermani.</title>
        <authorList>
            <person name="Oey H."/>
            <person name="Zakrzewski M."/>
            <person name="Narain K."/>
            <person name="Devi K.R."/>
            <person name="Agatsuma T."/>
            <person name="Nawaratna S."/>
            <person name="Gobert G.N."/>
            <person name="Jones M.K."/>
            <person name="Ragan M.A."/>
            <person name="McManus D.P."/>
            <person name="Krause L."/>
        </authorList>
    </citation>
    <scope>NUCLEOTIDE SEQUENCE [LARGE SCALE GENOMIC DNA]</scope>
    <source>
        <strain evidence="12 13">IND2009</strain>
    </source>
</reference>
<name>A0A5J4NA88_9TREM</name>
<dbReference type="GO" id="GO:0005524">
    <property type="term" value="F:ATP binding"/>
    <property type="evidence" value="ECO:0007669"/>
    <property type="project" value="UniProtKB-KW"/>
</dbReference>
<keyword evidence="7 12" id="KW-0418">Kinase</keyword>
<evidence type="ECO:0000256" key="6">
    <source>
        <dbReference type="ARBA" id="ARBA00022741"/>
    </source>
</evidence>
<keyword evidence="3" id="KW-0723">Serine/threonine-protein kinase</keyword>
<feature type="domain" description="Protein kinase" evidence="11">
    <location>
        <begin position="23"/>
        <end position="318"/>
    </location>
</feature>
<evidence type="ECO:0000256" key="5">
    <source>
        <dbReference type="ARBA" id="ARBA00022694"/>
    </source>
</evidence>
<dbReference type="InterPro" id="IPR008266">
    <property type="entry name" value="Tyr_kinase_AS"/>
</dbReference>
<dbReference type="GO" id="GO:0070525">
    <property type="term" value="P:tRNA threonylcarbamoyladenosine metabolic process"/>
    <property type="evidence" value="ECO:0007669"/>
    <property type="project" value="TreeGrafter"/>
</dbReference>
<dbReference type="PROSITE" id="PS50011">
    <property type="entry name" value="PROTEIN_KINASE_DOM"/>
    <property type="match status" value="1"/>
</dbReference>
<dbReference type="InterPro" id="IPR011009">
    <property type="entry name" value="Kinase-like_dom_sf"/>
</dbReference>
<dbReference type="InterPro" id="IPR000719">
    <property type="entry name" value="Prot_kinase_dom"/>
</dbReference>
<keyword evidence="13" id="KW-1185">Reference proteome</keyword>
<organism evidence="12 13">
    <name type="scientific">Paragonimus westermani</name>
    <dbReference type="NCBI Taxonomy" id="34504"/>
    <lineage>
        <taxon>Eukaryota</taxon>
        <taxon>Metazoa</taxon>
        <taxon>Spiralia</taxon>
        <taxon>Lophotrochozoa</taxon>
        <taxon>Platyhelminthes</taxon>
        <taxon>Trematoda</taxon>
        <taxon>Digenea</taxon>
        <taxon>Plagiorchiida</taxon>
        <taxon>Troglotremata</taxon>
        <taxon>Troglotrematidae</taxon>
        <taxon>Paragonimus</taxon>
    </lineage>
</organism>
<gene>
    <name evidence="12" type="ORF">DEA37_0007704</name>
</gene>
<evidence type="ECO:0000256" key="1">
    <source>
        <dbReference type="ARBA" id="ARBA00010630"/>
    </source>
</evidence>
<dbReference type="GO" id="GO:0008033">
    <property type="term" value="P:tRNA processing"/>
    <property type="evidence" value="ECO:0007669"/>
    <property type="project" value="UniProtKB-KW"/>
</dbReference>
<comment type="catalytic activity">
    <reaction evidence="10">
        <text>L-seryl-[protein] + ATP = O-phospho-L-seryl-[protein] + ADP + H(+)</text>
        <dbReference type="Rhea" id="RHEA:17989"/>
        <dbReference type="Rhea" id="RHEA-COMP:9863"/>
        <dbReference type="Rhea" id="RHEA-COMP:11604"/>
        <dbReference type="ChEBI" id="CHEBI:15378"/>
        <dbReference type="ChEBI" id="CHEBI:29999"/>
        <dbReference type="ChEBI" id="CHEBI:30616"/>
        <dbReference type="ChEBI" id="CHEBI:83421"/>
        <dbReference type="ChEBI" id="CHEBI:456216"/>
        <dbReference type="EC" id="2.7.11.1"/>
    </reaction>
</comment>